<dbReference type="GO" id="GO:0017108">
    <property type="term" value="F:5'-flap endonuclease activity"/>
    <property type="evidence" value="ECO:0007669"/>
    <property type="project" value="TreeGrafter"/>
</dbReference>
<reference evidence="6 7" key="1">
    <citation type="journal article" date="2016" name="Mol. Biol. Evol.">
        <title>Comparative Genomics of Early-Diverging Mushroom-Forming Fungi Provides Insights into the Origins of Lignocellulose Decay Capabilities.</title>
        <authorList>
            <person name="Nagy L.G."/>
            <person name="Riley R."/>
            <person name="Tritt A."/>
            <person name="Adam C."/>
            <person name="Daum C."/>
            <person name="Floudas D."/>
            <person name="Sun H."/>
            <person name="Yadav J.S."/>
            <person name="Pangilinan J."/>
            <person name="Larsson K.H."/>
            <person name="Matsuura K."/>
            <person name="Barry K."/>
            <person name="Labutti K."/>
            <person name="Kuo R."/>
            <person name="Ohm R.A."/>
            <person name="Bhattacharya S.S."/>
            <person name="Shirouzu T."/>
            <person name="Yoshinaga Y."/>
            <person name="Martin F.M."/>
            <person name="Grigoriev I.V."/>
            <person name="Hibbett D.S."/>
        </authorList>
    </citation>
    <scope>NUCLEOTIDE SEQUENCE [LARGE SCALE GENOMIC DNA]</scope>
    <source>
        <strain evidence="6 7">93-53</strain>
    </source>
</reference>
<dbReference type="GeneID" id="63821183"/>
<keyword evidence="2" id="KW-0378">Hydrolase</keyword>
<evidence type="ECO:0000256" key="3">
    <source>
        <dbReference type="SAM" id="MobiDB-lite"/>
    </source>
</evidence>
<dbReference type="OrthoDB" id="2959108at2759"/>
<dbReference type="SMART" id="SM00484">
    <property type="entry name" value="XPGI"/>
    <property type="match status" value="1"/>
</dbReference>
<dbReference type="AlphaFoldDB" id="A0A165F6C0"/>
<dbReference type="SUPFAM" id="SSF88723">
    <property type="entry name" value="PIN domain-like"/>
    <property type="match status" value="1"/>
</dbReference>
<dbReference type="InterPro" id="IPR006086">
    <property type="entry name" value="XPG-I_dom"/>
</dbReference>
<evidence type="ECO:0000256" key="2">
    <source>
        <dbReference type="ARBA" id="ARBA00022801"/>
    </source>
</evidence>
<dbReference type="Pfam" id="PF18380">
    <property type="entry name" value="GEN1_C"/>
    <property type="match status" value="1"/>
</dbReference>
<evidence type="ECO:0000256" key="1">
    <source>
        <dbReference type="ARBA" id="ARBA00022722"/>
    </source>
</evidence>
<dbReference type="GO" id="GO:0006281">
    <property type="term" value="P:DNA repair"/>
    <property type="evidence" value="ECO:0007669"/>
    <property type="project" value="UniProtKB-ARBA"/>
</dbReference>
<dbReference type="EMBL" id="KV427615">
    <property type="protein sequence ID" value="KZT08478.1"/>
    <property type="molecule type" value="Genomic_DNA"/>
</dbReference>
<dbReference type="InterPro" id="IPR029060">
    <property type="entry name" value="PIN-like_dom_sf"/>
</dbReference>
<evidence type="ECO:0000259" key="5">
    <source>
        <dbReference type="SMART" id="SM00485"/>
    </source>
</evidence>
<organism evidence="6 7">
    <name type="scientific">Laetiporus sulphureus 93-53</name>
    <dbReference type="NCBI Taxonomy" id="1314785"/>
    <lineage>
        <taxon>Eukaryota</taxon>
        <taxon>Fungi</taxon>
        <taxon>Dikarya</taxon>
        <taxon>Basidiomycota</taxon>
        <taxon>Agaricomycotina</taxon>
        <taxon>Agaricomycetes</taxon>
        <taxon>Polyporales</taxon>
        <taxon>Laetiporus</taxon>
    </lineage>
</organism>
<proteinExistence type="predicted"/>
<name>A0A165F6C0_9APHY</name>
<dbReference type="PRINTS" id="PR00853">
    <property type="entry name" value="XPGRADSUPER"/>
</dbReference>
<dbReference type="InterPro" id="IPR006084">
    <property type="entry name" value="XPG/Rad2"/>
</dbReference>
<feature type="domain" description="XPG-I" evidence="4">
    <location>
        <begin position="114"/>
        <end position="202"/>
    </location>
</feature>
<evidence type="ECO:0000313" key="7">
    <source>
        <dbReference type="Proteomes" id="UP000076871"/>
    </source>
</evidence>
<accession>A0A165F6C0</accession>
<dbReference type="InterPro" id="IPR036279">
    <property type="entry name" value="5-3_exonuclease_C_sf"/>
</dbReference>
<feature type="region of interest" description="Disordered" evidence="3">
    <location>
        <begin position="498"/>
        <end position="521"/>
    </location>
</feature>
<feature type="compositionally biased region" description="Polar residues" evidence="3">
    <location>
        <begin position="578"/>
        <end position="590"/>
    </location>
</feature>
<dbReference type="InterPro" id="IPR037316">
    <property type="entry name" value="Yen1_H3TH"/>
</dbReference>
<dbReference type="Pfam" id="PF00867">
    <property type="entry name" value="XPG_I"/>
    <property type="match status" value="1"/>
</dbReference>
<dbReference type="STRING" id="1314785.A0A165F6C0"/>
<dbReference type="SMART" id="SM00485">
    <property type="entry name" value="XPGN"/>
    <property type="match status" value="1"/>
</dbReference>
<dbReference type="GO" id="GO:0008821">
    <property type="term" value="F:crossover junction DNA endonuclease activity"/>
    <property type="evidence" value="ECO:0007669"/>
    <property type="project" value="InterPro"/>
</dbReference>
<protein>
    <submittedName>
        <fullName evidence="6">PIN domain-like protein</fullName>
    </submittedName>
</protein>
<dbReference type="CDD" id="cd09906">
    <property type="entry name" value="H3TH_YEN1"/>
    <property type="match status" value="1"/>
</dbReference>
<dbReference type="PANTHER" id="PTHR11081:SF75">
    <property type="entry name" value="ENDONUCLEASE, PUTATIVE (AFU_ORTHOLOGUE AFUA_3G13260)-RELATED"/>
    <property type="match status" value="1"/>
</dbReference>
<feature type="region of interest" description="Disordered" evidence="3">
    <location>
        <begin position="552"/>
        <end position="590"/>
    </location>
</feature>
<dbReference type="PANTHER" id="PTHR11081">
    <property type="entry name" value="FLAP ENDONUCLEASE FAMILY MEMBER"/>
    <property type="match status" value="1"/>
</dbReference>
<dbReference type="RefSeq" id="XP_040766218.1">
    <property type="nucleotide sequence ID" value="XM_040904153.1"/>
</dbReference>
<keyword evidence="7" id="KW-1185">Reference proteome</keyword>
<dbReference type="SUPFAM" id="SSF47807">
    <property type="entry name" value="5' to 3' exonuclease, C-terminal subdomain"/>
    <property type="match status" value="1"/>
</dbReference>
<dbReference type="InterPro" id="IPR006085">
    <property type="entry name" value="XPG_DNA_repair_N"/>
</dbReference>
<dbReference type="InterPro" id="IPR041177">
    <property type="entry name" value="GEN1_C"/>
</dbReference>
<dbReference type="Proteomes" id="UP000076871">
    <property type="component" value="Unassembled WGS sequence"/>
</dbReference>
<dbReference type="Gene3D" id="3.40.50.1010">
    <property type="entry name" value="5'-nuclease"/>
    <property type="match status" value="2"/>
</dbReference>
<evidence type="ECO:0000313" key="6">
    <source>
        <dbReference type="EMBL" id="KZT08478.1"/>
    </source>
</evidence>
<sequence>MGVQGLWQILHKVGQSRSLTHLAVVDGFEGNQSGRRAYRVGIDASIWFYHVGHVKGGKNPELRTLFFRLRRLAELPLIPLFVLDGTERPKMKRGSRVGKSGFHKLTAGLQKLLEVFGMEWRIARGEAEAELAYLNQIGVIDAVMTDDVDTLIFGAQTIIRNPNLNLLGNKAYPALNSDGKPSQHHVMLYTADLIRTHPDVSLSRGGLILFALLSGGDYDSGLRGFGPQISHALARLGFGDMLLDAYEQHDQQDLLPFLTQWRADLNTELRTNAHDLLRYSYPSLHVPDHFPNMQLLQSYMNPLNSASGGRQGGGTLRDNADLNIPAAAAFCEIYFDEWGYRSAIIKRFRNLLWEAAVVHILRRAALEADEKEKEKKLKAGQADVTIKGPLTPSRGDAIGTPSLLVNKYLKSGDVDCRAAVFVNGDNHASRRAHEHDPNLIKRVIGSRRHVSTDNILEYRVEVDPAQLVSLAHSGIEGKHPEPFGNASAHTLPDLPDLMIRSSQGSQQGKRAAKKMPPDPHSIMKIWIPASMMHRVHPELVEDYNADVEAERTKKNVARKRKQQFEENEDAREAKRTATEGSRSASRLISS</sequence>
<dbReference type="InParanoid" id="A0A165F6C0"/>
<evidence type="ECO:0000259" key="4">
    <source>
        <dbReference type="SMART" id="SM00484"/>
    </source>
</evidence>
<gene>
    <name evidence="6" type="ORF">LAESUDRAFT_649125</name>
</gene>
<keyword evidence="1" id="KW-0540">Nuclease</keyword>
<dbReference type="CDD" id="cd09870">
    <property type="entry name" value="PIN_YEN1"/>
    <property type="match status" value="1"/>
</dbReference>
<feature type="domain" description="XPG N-terminal" evidence="5">
    <location>
        <begin position="1"/>
        <end position="106"/>
    </location>
</feature>